<evidence type="ECO:0000313" key="3">
    <source>
        <dbReference type="EMBL" id="NLR90879.1"/>
    </source>
</evidence>
<feature type="signal peptide" evidence="1">
    <location>
        <begin position="1"/>
        <end position="21"/>
    </location>
</feature>
<comment type="caution">
    <text evidence="3">The sequence shown here is derived from an EMBL/GenBank/DDBJ whole genome shotgun (WGS) entry which is preliminary data.</text>
</comment>
<accession>A0A7X8SII6</accession>
<dbReference type="NCBIfam" id="TIGR04183">
    <property type="entry name" value="Por_Secre_tail"/>
    <property type="match status" value="1"/>
</dbReference>
<sequence>MHHSSLVLTLFIVLFSLNLQGQTCTVPSPLTTNTTISNCSLGSGSGTLYLEGDETADTLFISGTVTWDYETLIISKSATLYIEDGATLNFNGNHIEVKSNSSLIVEGTITQNHSLINYGITVFYNDHQVSNIANYHKVFSRNDFTSIGAFTNSDSLKVGGDLNVVGAMSNYNAYVFAGGTIAAGVMGHVGTQRDNYTFPSEDEYWGYFGAMDLPVELISFSVTMVDDAVTLKWSTASEINCERFIIEKSLDKKSWTEIGNQSGQGTTFTTSEYTFIDNFITQSSYYRLRQIDFDGREEVFGPIHQQLNTGNSTISMYPNHVVSGEFIHFQSSDQQPLFITITIFDRNGRKVYTSDHQNQNEQLSLDTKDLRNGMYFIHLQQGMETSVKKLIVN</sequence>
<feature type="chain" id="PRO_5030512857" evidence="1">
    <location>
        <begin position="22"/>
        <end position="393"/>
    </location>
</feature>
<dbReference type="Proteomes" id="UP000585050">
    <property type="component" value="Unassembled WGS sequence"/>
</dbReference>
<dbReference type="Gene3D" id="2.60.40.10">
    <property type="entry name" value="Immunoglobulins"/>
    <property type="match status" value="1"/>
</dbReference>
<protein>
    <submittedName>
        <fullName evidence="3">T9SS type A sorting domain-containing protein</fullName>
    </submittedName>
</protein>
<dbReference type="InterPro" id="IPR013783">
    <property type="entry name" value="Ig-like_fold"/>
</dbReference>
<evidence type="ECO:0000259" key="2">
    <source>
        <dbReference type="Pfam" id="PF18962"/>
    </source>
</evidence>
<reference evidence="3 4" key="1">
    <citation type="submission" date="2020-04" db="EMBL/GenBank/DDBJ databases">
        <title>Flammeovirga sp. SR4, a novel species isolated from seawater.</title>
        <authorList>
            <person name="Wang X."/>
        </authorList>
    </citation>
    <scope>NUCLEOTIDE SEQUENCE [LARGE SCALE GENOMIC DNA]</scope>
    <source>
        <strain evidence="3 4">SR4</strain>
    </source>
</reference>
<evidence type="ECO:0000256" key="1">
    <source>
        <dbReference type="SAM" id="SignalP"/>
    </source>
</evidence>
<dbReference type="RefSeq" id="WP_168881592.1">
    <property type="nucleotide sequence ID" value="NZ_JABAIL010000002.1"/>
</dbReference>
<evidence type="ECO:0000313" key="4">
    <source>
        <dbReference type="Proteomes" id="UP000585050"/>
    </source>
</evidence>
<dbReference type="AlphaFoldDB" id="A0A7X8SII6"/>
<keyword evidence="4" id="KW-1185">Reference proteome</keyword>
<feature type="domain" description="Secretion system C-terminal sorting" evidence="2">
    <location>
        <begin position="317"/>
        <end position="392"/>
    </location>
</feature>
<name>A0A7X8SII6_9BACT</name>
<gene>
    <name evidence="3" type="ORF">HGP29_06660</name>
</gene>
<dbReference type="Pfam" id="PF18962">
    <property type="entry name" value="Por_Secre_tail"/>
    <property type="match status" value="1"/>
</dbReference>
<keyword evidence="1" id="KW-0732">Signal</keyword>
<proteinExistence type="predicted"/>
<dbReference type="InterPro" id="IPR026444">
    <property type="entry name" value="Secre_tail"/>
</dbReference>
<organism evidence="3 4">
    <name type="scientific">Flammeovirga agarivorans</name>
    <dbReference type="NCBI Taxonomy" id="2726742"/>
    <lineage>
        <taxon>Bacteria</taxon>
        <taxon>Pseudomonadati</taxon>
        <taxon>Bacteroidota</taxon>
        <taxon>Cytophagia</taxon>
        <taxon>Cytophagales</taxon>
        <taxon>Flammeovirgaceae</taxon>
        <taxon>Flammeovirga</taxon>
    </lineage>
</organism>
<dbReference type="EMBL" id="JABAIL010000002">
    <property type="protein sequence ID" value="NLR90879.1"/>
    <property type="molecule type" value="Genomic_DNA"/>
</dbReference>